<dbReference type="InterPro" id="IPR016039">
    <property type="entry name" value="Thiolase-like"/>
</dbReference>
<reference evidence="7" key="1">
    <citation type="journal article" date="2014" name="Tetrahedron">
        <title>Discovery of the lomaiviticin biosynthetic gene cluster in Salinispora pacifica.</title>
        <authorList>
            <person name="Janso J.E."/>
            <person name="Haltli B.A."/>
            <person name="Eustaquio A.S."/>
            <person name="Kulowski K."/>
            <person name="Waldman A.J."/>
            <person name="Zha L."/>
            <person name="Nakamura H."/>
            <person name="Bernan V.S."/>
            <person name="He H."/>
            <person name="Carter G.T."/>
            <person name="Koehn F.E."/>
            <person name="Balskus E.P."/>
        </authorList>
    </citation>
    <scope>NUCLEOTIDE SEQUENCE</scope>
    <source>
        <strain evidence="7">DPJ-0016</strain>
    </source>
</reference>
<name>A0A059UDW8_SALPI</name>
<dbReference type="InterPro" id="IPR014031">
    <property type="entry name" value="Ketoacyl_synth_C"/>
</dbReference>
<gene>
    <name evidence="7" type="primary">lom59</name>
</gene>
<feature type="domain" description="Ketosynthase family 3 (KS3)" evidence="6">
    <location>
        <begin position="1"/>
        <end position="402"/>
    </location>
</feature>
<dbReference type="Pfam" id="PF00109">
    <property type="entry name" value="ketoacyl-synt"/>
    <property type="match status" value="1"/>
</dbReference>
<evidence type="ECO:0000256" key="3">
    <source>
        <dbReference type="ARBA" id="ARBA00023315"/>
    </source>
</evidence>
<evidence type="ECO:0000256" key="4">
    <source>
        <dbReference type="RuleBase" id="RU003694"/>
    </source>
</evidence>
<dbReference type="GO" id="GO:0004315">
    <property type="term" value="F:3-oxoacyl-[acyl-carrier-protein] synthase activity"/>
    <property type="evidence" value="ECO:0007669"/>
    <property type="project" value="TreeGrafter"/>
</dbReference>
<dbReference type="EMBL" id="KF731828">
    <property type="protein sequence ID" value="AHZ61893.1"/>
    <property type="molecule type" value="Genomic_DNA"/>
</dbReference>
<evidence type="ECO:0000259" key="6">
    <source>
        <dbReference type="PROSITE" id="PS52004"/>
    </source>
</evidence>
<keyword evidence="2 4" id="KW-0808">Transferase</keyword>
<evidence type="ECO:0000256" key="5">
    <source>
        <dbReference type="SAM" id="MobiDB-lite"/>
    </source>
</evidence>
<proteinExistence type="inferred from homology"/>
<dbReference type="InterPro" id="IPR014030">
    <property type="entry name" value="Ketoacyl_synth_N"/>
</dbReference>
<evidence type="ECO:0000313" key="7">
    <source>
        <dbReference type="EMBL" id="AHZ61893.1"/>
    </source>
</evidence>
<evidence type="ECO:0000256" key="1">
    <source>
        <dbReference type="ARBA" id="ARBA00008467"/>
    </source>
</evidence>
<dbReference type="Pfam" id="PF02801">
    <property type="entry name" value="Ketoacyl-synt_C"/>
    <property type="match status" value="1"/>
</dbReference>
<dbReference type="Gene3D" id="3.40.47.10">
    <property type="match status" value="2"/>
</dbReference>
<dbReference type="SMART" id="SM00825">
    <property type="entry name" value="PKS_KS"/>
    <property type="match status" value="1"/>
</dbReference>
<dbReference type="SUPFAM" id="SSF53901">
    <property type="entry name" value="Thiolase-like"/>
    <property type="match status" value="2"/>
</dbReference>
<dbReference type="PANTHER" id="PTHR11712:SF322">
    <property type="entry name" value="POLYKETIDE BETA-KETOACYL SYNTHASE 2-RELATED"/>
    <property type="match status" value="1"/>
</dbReference>
<comment type="similarity">
    <text evidence="1 4">Belongs to the thiolase-like superfamily. Beta-ketoacyl-ACP synthases family.</text>
</comment>
<dbReference type="InterPro" id="IPR000794">
    <property type="entry name" value="Beta-ketoacyl_synthase"/>
</dbReference>
<protein>
    <submittedName>
        <fullName evidence="7">Lom59</fullName>
    </submittedName>
</protein>
<accession>A0A059UDW8</accession>
<dbReference type="PROSITE" id="PS52004">
    <property type="entry name" value="KS3_2"/>
    <property type="match status" value="1"/>
</dbReference>
<keyword evidence="3" id="KW-0012">Acyltransferase</keyword>
<sequence>MTTAVITGIGVAAPNGAGTENFWAATLRGESGIGPIRRFDTRGYPARLGGEIDDFDPAEHLPRRLLPQTDRMTQLALTASAWALADSGVAPGTYDPGETGVAMAGAFGGFEYGQRELENLWCSGPERVSVYMSFAWFYAVNTGQLSIRHALRGPAGVVVGDQAGGLDAVAQARRNIRKGARLMLSGGFDSSFCPYGWVARISDGTLSTDEDPRTAYLPFDLRARGQVPGEGGAVLVVEEAAAARRRGTRIYGEIAGYAATFDAAARYGGERGLGRAVEAALADAGVTAREVGVVFADGSGRPADDRAEAETIAAVFGPQGVPVTVPKTMTGRMSSGGAPVDLAGALLAMRDGLIPPTVNVRTVAPGARLDLVTGVPRPWQPGPALVLARGRGGFNSAMVLRPGTAAPNRTGAASVTGREAPTRSGGKRHEADDTVGPGGDHA</sequence>
<feature type="region of interest" description="Disordered" evidence="5">
    <location>
        <begin position="401"/>
        <end position="442"/>
    </location>
</feature>
<dbReference type="AlphaFoldDB" id="A0A059UDW8"/>
<dbReference type="GO" id="GO:0006633">
    <property type="term" value="P:fatty acid biosynthetic process"/>
    <property type="evidence" value="ECO:0007669"/>
    <property type="project" value="TreeGrafter"/>
</dbReference>
<dbReference type="InterPro" id="IPR020841">
    <property type="entry name" value="PKS_Beta-ketoAc_synthase_dom"/>
</dbReference>
<dbReference type="PANTHER" id="PTHR11712">
    <property type="entry name" value="POLYKETIDE SYNTHASE-RELATED"/>
    <property type="match status" value="1"/>
</dbReference>
<evidence type="ECO:0000256" key="2">
    <source>
        <dbReference type="ARBA" id="ARBA00022679"/>
    </source>
</evidence>
<organism evidence="7">
    <name type="scientific">Salinispora pacifica</name>
    <dbReference type="NCBI Taxonomy" id="351187"/>
    <lineage>
        <taxon>Bacteria</taxon>
        <taxon>Bacillati</taxon>
        <taxon>Actinomycetota</taxon>
        <taxon>Actinomycetes</taxon>
        <taxon>Micromonosporales</taxon>
        <taxon>Micromonosporaceae</taxon>
        <taxon>Salinispora</taxon>
    </lineage>
</organism>
<dbReference type="CDD" id="cd00832">
    <property type="entry name" value="CLF"/>
    <property type="match status" value="1"/>
</dbReference>